<name>A0AAV5W510_9BILA</name>
<keyword evidence="1" id="KW-1133">Transmembrane helix</keyword>
<evidence type="ECO:0000313" key="3">
    <source>
        <dbReference type="Proteomes" id="UP001432322"/>
    </source>
</evidence>
<evidence type="ECO:0000256" key="1">
    <source>
        <dbReference type="SAM" id="Phobius"/>
    </source>
</evidence>
<proteinExistence type="predicted"/>
<sequence length="100" mass="11100">VFVACSKTKPPLMIPVLVATAFNIVTNIGNLIYSFATGNGSVPIVEFIIIIVSGLFFGFFYFCVHINCYRRLIVKRSLMSTSTSVLSRPPAYTTETTPWE</sequence>
<organism evidence="2 3">
    <name type="scientific">Pristionchus fissidentatus</name>
    <dbReference type="NCBI Taxonomy" id="1538716"/>
    <lineage>
        <taxon>Eukaryota</taxon>
        <taxon>Metazoa</taxon>
        <taxon>Ecdysozoa</taxon>
        <taxon>Nematoda</taxon>
        <taxon>Chromadorea</taxon>
        <taxon>Rhabditida</taxon>
        <taxon>Rhabditina</taxon>
        <taxon>Diplogasteromorpha</taxon>
        <taxon>Diplogasteroidea</taxon>
        <taxon>Neodiplogasteridae</taxon>
        <taxon>Pristionchus</taxon>
    </lineage>
</organism>
<dbReference type="EMBL" id="BTSY01000005">
    <property type="protein sequence ID" value="GMT26628.1"/>
    <property type="molecule type" value="Genomic_DNA"/>
</dbReference>
<keyword evidence="1" id="KW-0472">Membrane</keyword>
<evidence type="ECO:0000313" key="2">
    <source>
        <dbReference type="EMBL" id="GMT26628.1"/>
    </source>
</evidence>
<feature type="transmembrane region" description="Helical" evidence="1">
    <location>
        <begin position="47"/>
        <end position="69"/>
    </location>
</feature>
<keyword evidence="1" id="KW-0812">Transmembrane</keyword>
<feature type="transmembrane region" description="Helical" evidence="1">
    <location>
        <begin position="12"/>
        <end position="35"/>
    </location>
</feature>
<accession>A0AAV5W510</accession>
<protein>
    <submittedName>
        <fullName evidence="2">Uncharacterized protein</fullName>
    </submittedName>
</protein>
<feature type="non-terminal residue" evidence="2">
    <location>
        <position position="1"/>
    </location>
</feature>
<dbReference type="AlphaFoldDB" id="A0AAV5W510"/>
<keyword evidence="3" id="KW-1185">Reference proteome</keyword>
<gene>
    <name evidence="2" type="ORF">PFISCL1PPCAC_17925</name>
</gene>
<comment type="caution">
    <text evidence="2">The sequence shown here is derived from an EMBL/GenBank/DDBJ whole genome shotgun (WGS) entry which is preliminary data.</text>
</comment>
<dbReference type="Proteomes" id="UP001432322">
    <property type="component" value="Unassembled WGS sequence"/>
</dbReference>
<reference evidence="2" key="1">
    <citation type="submission" date="2023-10" db="EMBL/GenBank/DDBJ databases">
        <title>Genome assembly of Pristionchus species.</title>
        <authorList>
            <person name="Yoshida K."/>
            <person name="Sommer R.J."/>
        </authorList>
    </citation>
    <scope>NUCLEOTIDE SEQUENCE</scope>
    <source>
        <strain evidence="2">RS5133</strain>
    </source>
</reference>